<protein>
    <submittedName>
        <fullName evidence="2">EH domain-binding protein 1-like protein 1 isoform X6</fullName>
    </submittedName>
</protein>
<dbReference type="Proteomes" id="UP001732720">
    <property type="component" value="Chromosome 1"/>
</dbReference>
<dbReference type="RefSeq" id="XP_073905142.1">
    <property type="nucleotide sequence ID" value="XM_074049041.1"/>
</dbReference>
<evidence type="ECO:0000313" key="1">
    <source>
        <dbReference type="Proteomes" id="UP001732720"/>
    </source>
</evidence>
<reference evidence="2" key="1">
    <citation type="submission" date="2025-08" db="UniProtKB">
        <authorList>
            <consortium name="RefSeq"/>
        </authorList>
    </citation>
    <scope>IDENTIFICATION</scope>
</reference>
<accession>A0AC58KJP5</accession>
<evidence type="ECO:0000313" key="2">
    <source>
        <dbReference type="RefSeq" id="XP_073905142.1"/>
    </source>
</evidence>
<keyword evidence="1" id="KW-1185">Reference proteome</keyword>
<sequence>MTSVWKRLQRVGKRAAKFQFVACYHELVLECTKKWQPDKLVVVWTRRNRRVCSKAHSWQPGIQNPYRGTVVWMVPENVDISVTLYRDPHVDQYETKEWTFIIENESKGQRKVLATAEVDLARHAGPVPAQVPLRLRLKPKSVKVVQAELSLTLSGVLLREGRATDDDMQSLASLMSVKPSDVGNLDDFAESDEDEAHGLGAPEAGAPGPQPGGGSALRLGCFPDPPRELKTLCEEDESPVQPQQAAASPSSSEDTSPTPVSAPAPPARASRGQGSESAAVAGGQEGPEAPRPPGTPLETRSSRQPGQDMVPTPAPRLRKGSDVPLSPVPQAGNEVPNASEAPPEGVGSGETQTRRSPQEGPEVQGARPGPDIEDAGSRDTLGGQGSKDEEGDTGDRPETSGEDTEQQAGVREVNTKKSVVTAGEAEESSECSQVHAEQRSKVRHVAMEGPGAAGLIPESRLRATLEAPPRGSPGKMGVKTLEEAPTGLSPPLTQTAEHSGHFSNLRGARVAAGQEREGAEVRGGASGVGRTGLEQGPSAGAASTGPQAPPVLVSSSQSLLEWCQEVTAGYRGVRITNFTTSWRNGLAFCAILHRFHPDKIDYTSLDPLSIKQNNKQAFDGFAALGVSRLLEPADMVLLAVPDKLIVMTYLCQIRAFCTGQELQLVQLEGGGGAGTYRVGSAQPSQPDDLDADGLAQRLREHGAEAPKEPKEAANRGPGAAPKEPSRGKDAGSATKDGEAEATGEARPPEAATDGPGFRAPVAPVAPDQGLVNGAGAPGGGAGVKLRRPSVSGEAGPVPPPRAHGSFSHVRDADLLKKRRSRLRNSNSFSVDEPDSGAAGAGAAVWKLIMREAPPFGLAQDCLAPEIRTLSKQLSSTLKDPLHDGDASTDRSQVACVGSVEKWEVLSPDPSPAPGTPTATGLQQPPGGSPPSEEPPPSPGEEAGLQRFQDTSQYVCAELQALEQEQRQIDGRAAEVETQLRSLMESGANKLQEEMLIQEWFTLVNKKNALIRRQDQLQLLIEEQDLERRFELLSRELRAMLAIEDWQKTVAQQHREQLLLEELVSLVNQRDELVRDLDHKERIALEEDERLERGLEQRRRKLSRQLSRRERCTLS</sequence>
<organism evidence="1 2">
    <name type="scientific">Castor canadensis</name>
    <name type="common">American beaver</name>
    <dbReference type="NCBI Taxonomy" id="51338"/>
    <lineage>
        <taxon>Eukaryota</taxon>
        <taxon>Metazoa</taxon>
        <taxon>Chordata</taxon>
        <taxon>Craniata</taxon>
        <taxon>Vertebrata</taxon>
        <taxon>Euteleostomi</taxon>
        <taxon>Mammalia</taxon>
        <taxon>Eutheria</taxon>
        <taxon>Euarchontoglires</taxon>
        <taxon>Glires</taxon>
        <taxon>Rodentia</taxon>
        <taxon>Castorimorpha</taxon>
        <taxon>Castoridae</taxon>
        <taxon>Castor</taxon>
    </lineage>
</organism>
<proteinExistence type="predicted"/>
<name>A0AC58KJP5_CASCN</name>
<gene>
    <name evidence="2" type="primary">Ehbp1l1</name>
</gene>